<name>A0A382CJS6_9ZZZZ</name>
<dbReference type="InterPro" id="IPR056147">
    <property type="entry name" value="NQRA_N"/>
</dbReference>
<dbReference type="GO" id="GO:0006814">
    <property type="term" value="P:sodium ion transport"/>
    <property type="evidence" value="ECO:0007669"/>
    <property type="project" value="UniProtKB-KW"/>
</dbReference>
<dbReference type="EMBL" id="UINC01034846">
    <property type="protein sequence ID" value="SVB26320.1"/>
    <property type="molecule type" value="Genomic_DNA"/>
</dbReference>
<dbReference type="PANTHER" id="PTHR37839">
    <property type="entry name" value="NA(+)-TRANSLOCATING NADH-QUINONE REDUCTASE SUBUNIT A"/>
    <property type="match status" value="1"/>
</dbReference>
<dbReference type="Pfam" id="PF24836">
    <property type="entry name" value="NQRA_2nd"/>
    <property type="match status" value="1"/>
</dbReference>
<dbReference type="InterPro" id="IPR056148">
    <property type="entry name" value="NQRA_2nd"/>
</dbReference>
<keyword evidence="6" id="KW-0830">Ubiquinone</keyword>
<keyword evidence="2" id="KW-1278">Translocase</keyword>
<feature type="domain" description="Na(+)-translocating NADH-quinone reductase subunit A C-terminal" evidence="9">
    <location>
        <begin position="263"/>
        <end position="311"/>
    </location>
</feature>
<evidence type="ECO:0000259" key="9">
    <source>
        <dbReference type="Pfam" id="PF11973"/>
    </source>
</evidence>
<accession>A0A382CJS6</accession>
<organism evidence="11">
    <name type="scientific">marine metagenome</name>
    <dbReference type="NCBI Taxonomy" id="408172"/>
    <lineage>
        <taxon>unclassified sequences</taxon>
        <taxon>metagenomes</taxon>
        <taxon>ecological metagenomes</taxon>
    </lineage>
</organism>
<proteinExistence type="inferred from homology"/>
<gene>
    <name evidence="11" type="ORF">METZ01_LOCUS179174</name>
</gene>
<protein>
    <submittedName>
        <fullName evidence="11">Uncharacterized protein</fullName>
    </submittedName>
</protein>
<keyword evidence="1" id="KW-0813">Transport</keyword>
<dbReference type="AlphaFoldDB" id="A0A382CJS6"/>
<keyword evidence="4" id="KW-0915">Sodium</keyword>
<dbReference type="NCBIfam" id="NF003761">
    <property type="entry name" value="PRK05352.1-4"/>
    <property type="match status" value="1"/>
</dbReference>
<dbReference type="PANTHER" id="PTHR37839:SF1">
    <property type="entry name" value="NA(+)-TRANSLOCATING NADH-QUINONE REDUCTASE SUBUNIT A"/>
    <property type="match status" value="1"/>
</dbReference>
<keyword evidence="5" id="KW-0406">Ion transport</keyword>
<evidence type="ECO:0000259" key="10">
    <source>
        <dbReference type="Pfam" id="PF24836"/>
    </source>
</evidence>
<dbReference type="Pfam" id="PF11973">
    <property type="entry name" value="NQRA_SLBB"/>
    <property type="match status" value="1"/>
</dbReference>
<feature type="domain" description="NqrA second alpha/beta" evidence="10">
    <location>
        <begin position="122"/>
        <end position="256"/>
    </location>
</feature>
<dbReference type="Pfam" id="PF05896">
    <property type="entry name" value="NQRA_N"/>
    <property type="match status" value="1"/>
</dbReference>
<dbReference type="NCBIfam" id="TIGR01936">
    <property type="entry name" value="nqrA"/>
    <property type="match status" value="1"/>
</dbReference>
<sequence>MPHINIKKGHDLLISGTPDKDIVEINNFGTVAILPTDFKGVKPKLIIKEGEEVKIGSPLFFDKMNPDIKWGSPASGTVKSVEYGPRRIIQKIEISLNDNQDQIEKQKYKNSDIISLGRQEALNIILGANIFPMFRQRPFNTIPDPSIIPRDIFVSAINTAPLSVDLEVVMENENQSFQAGIDALNTITSGKVYLTTKPESVMSSIQNVELNTISGPHPAGNIGIQIHHIAHLKPGESVWTINAQDVIAIGKLFLNGIYDPTRVITLAGPCVRDPGHFRVMTGAKISTIIGDRLTQDKSRIISGDVLTGRTSSADDYLSFYDYSVSVISDQVRREFVGILNPGSSKNRYSLTPVFFSFGKILFPFNTAQNGSHRAIVPISAWERVLPMDILPNELYRSILAEDIDEMEKLGLIECDDEDFALCSFSCPSKTDVSGVIRRGLDMLRAEG</sequence>
<feature type="domain" description="NqrA N-terminal barrel-sandwich hybrid" evidence="8">
    <location>
        <begin position="4"/>
        <end position="96"/>
    </location>
</feature>
<evidence type="ECO:0000256" key="5">
    <source>
        <dbReference type="ARBA" id="ARBA00023065"/>
    </source>
</evidence>
<evidence type="ECO:0000313" key="11">
    <source>
        <dbReference type="EMBL" id="SVB26320.1"/>
    </source>
</evidence>
<evidence type="ECO:0000256" key="2">
    <source>
        <dbReference type="ARBA" id="ARBA00022967"/>
    </source>
</evidence>
<evidence type="ECO:0000256" key="7">
    <source>
        <dbReference type="ARBA" id="ARBA00023201"/>
    </source>
</evidence>
<evidence type="ECO:0000256" key="3">
    <source>
        <dbReference type="ARBA" id="ARBA00023027"/>
    </source>
</evidence>
<dbReference type="InterPro" id="IPR008703">
    <property type="entry name" value="NqrA"/>
</dbReference>
<dbReference type="GO" id="GO:0016655">
    <property type="term" value="F:oxidoreductase activity, acting on NAD(P)H, quinone or similar compound as acceptor"/>
    <property type="evidence" value="ECO:0007669"/>
    <property type="project" value="InterPro"/>
</dbReference>
<evidence type="ECO:0000259" key="8">
    <source>
        <dbReference type="Pfam" id="PF05896"/>
    </source>
</evidence>
<evidence type="ECO:0000256" key="4">
    <source>
        <dbReference type="ARBA" id="ARBA00023053"/>
    </source>
</evidence>
<dbReference type="InterPro" id="IPR022615">
    <property type="entry name" value="NqrA_C_domain"/>
</dbReference>
<keyword evidence="3" id="KW-0520">NAD</keyword>
<reference evidence="11" key="1">
    <citation type="submission" date="2018-05" db="EMBL/GenBank/DDBJ databases">
        <authorList>
            <person name="Lanie J.A."/>
            <person name="Ng W.-L."/>
            <person name="Kazmierczak K.M."/>
            <person name="Andrzejewski T.M."/>
            <person name="Davidsen T.M."/>
            <person name="Wayne K.J."/>
            <person name="Tettelin H."/>
            <person name="Glass J.I."/>
            <person name="Rusch D."/>
            <person name="Podicherti R."/>
            <person name="Tsui H.-C.T."/>
            <person name="Winkler M.E."/>
        </authorList>
    </citation>
    <scope>NUCLEOTIDE SEQUENCE</scope>
</reference>
<evidence type="ECO:0000256" key="6">
    <source>
        <dbReference type="ARBA" id="ARBA00023075"/>
    </source>
</evidence>
<keyword evidence="7" id="KW-0739">Sodium transport</keyword>
<evidence type="ECO:0000256" key="1">
    <source>
        <dbReference type="ARBA" id="ARBA00022448"/>
    </source>
</evidence>
<dbReference type="HAMAP" id="MF_00425">
    <property type="entry name" value="NqrA"/>
    <property type="match status" value="1"/>
</dbReference>